<sequence>MGVYLWSRGFQAAVDRPTPDLSSADPLRPSNSRLSPRDERNSEAGHFSLRDRSQTAKLKIFAKPGLKKLSRKTKEFPEFLTIGKPHQPAPSLFSFCVISSRYGLSRPTHAVGAGHP</sequence>
<dbReference type="EMBL" id="JAWDGP010003503">
    <property type="protein sequence ID" value="KAK3773844.1"/>
    <property type="molecule type" value="Genomic_DNA"/>
</dbReference>
<accession>A0AAE0ZQQ4</accession>
<dbReference type="Proteomes" id="UP001283361">
    <property type="component" value="Unassembled WGS sequence"/>
</dbReference>
<feature type="region of interest" description="Disordered" evidence="1">
    <location>
        <begin position="15"/>
        <end position="49"/>
    </location>
</feature>
<reference evidence="2" key="1">
    <citation type="journal article" date="2023" name="G3 (Bethesda)">
        <title>A reference genome for the long-term kleptoplast-retaining sea slug Elysia crispata morphotype clarki.</title>
        <authorList>
            <person name="Eastman K.E."/>
            <person name="Pendleton A.L."/>
            <person name="Shaikh M.A."/>
            <person name="Suttiyut T."/>
            <person name="Ogas R."/>
            <person name="Tomko P."/>
            <person name="Gavelis G."/>
            <person name="Widhalm J.R."/>
            <person name="Wisecaver J.H."/>
        </authorList>
    </citation>
    <scope>NUCLEOTIDE SEQUENCE</scope>
    <source>
        <strain evidence="2">ECLA1</strain>
    </source>
</reference>
<dbReference type="AlphaFoldDB" id="A0AAE0ZQQ4"/>
<name>A0AAE0ZQQ4_9GAST</name>
<comment type="caution">
    <text evidence="2">The sequence shown here is derived from an EMBL/GenBank/DDBJ whole genome shotgun (WGS) entry which is preliminary data.</text>
</comment>
<protein>
    <submittedName>
        <fullName evidence="2">Uncharacterized protein</fullName>
    </submittedName>
</protein>
<evidence type="ECO:0000313" key="2">
    <source>
        <dbReference type="EMBL" id="KAK3773844.1"/>
    </source>
</evidence>
<feature type="compositionally biased region" description="Basic and acidic residues" evidence="1">
    <location>
        <begin position="35"/>
        <end position="49"/>
    </location>
</feature>
<evidence type="ECO:0000256" key="1">
    <source>
        <dbReference type="SAM" id="MobiDB-lite"/>
    </source>
</evidence>
<gene>
    <name evidence="2" type="ORF">RRG08_009791</name>
</gene>
<proteinExistence type="predicted"/>
<keyword evidence="3" id="KW-1185">Reference proteome</keyword>
<organism evidence="2 3">
    <name type="scientific">Elysia crispata</name>
    <name type="common">lettuce slug</name>
    <dbReference type="NCBI Taxonomy" id="231223"/>
    <lineage>
        <taxon>Eukaryota</taxon>
        <taxon>Metazoa</taxon>
        <taxon>Spiralia</taxon>
        <taxon>Lophotrochozoa</taxon>
        <taxon>Mollusca</taxon>
        <taxon>Gastropoda</taxon>
        <taxon>Heterobranchia</taxon>
        <taxon>Euthyneura</taxon>
        <taxon>Panpulmonata</taxon>
        <taxon>Sacoglossa</taxon>
        <taxon>Placobranchoidea</taxon>
        <taxon>Plakobranchidae</taxon>
        <taxon>Elysia</taxon>
    </lineage>
</organism>
<evidence type="ECO:0000313" key="3">
    <source>
        <dbReference type="Proteomes" id="UP001283361"/>
    </source>
</evidence>